<evidence type="ECO:0000313" key="3">
    <source>
        <dbReference type="Proteomes" id="UP001596233"/>
    </source>
</evidence>
<name>A0ABW1UXA0_9BACL</name>
<feature type="transmembrane region" description="Helical" evidence="1">
    <location>
        <begin position="21"/>
        <end position="39"/>
    </location>
</feature>
<dbReference type="RefSeq" id="WP_379229924.1">
    <property type="nucleotide sequence ID" value="NZ_JBHSTE010000001.1"/>
</dbReference>
<reference evidence="3" key="1">
    <citation type="journal article" date="2019" name="Int. J. Syst. Evol. Microbiol.">
        <title>The Global Catalogue of Microorganisms (GCM) 10K type strain sequencing project: providing services to taxonomists for standard genome sequencing and annotation.</title>
        <authorList>
            <consortium name="The Broad Institute Genomics Platform"/>
            <consortium name="The Broad Institute Genome Sequencing Center for Infectious Disease"/>
            <person name="Wu L."/>
            <person name="Ma J."/>
        </authorList>
    </citation>
    <scope>NUCLEOTIDE SEQUENCE [LARGE SCALE GENOMIC DNA]</scope>
    <source>
        <strain evidence="3">PCU 280</strain>
    </source>
</reference>
<accession>A0ABW1UXA0</accession>
<gene>
    <name evidence="2" type="ORF">ACFP56_00465</name>
</gene>
<keyword evidence="1" id="KW-0472">Membrane</keyword>
<dbReference type="EMBL" id="JBHSTE010000001">
    <property type="protein sequence ID" value="MFC6331077.1"/>
    <property type="molecule type" value="Genomic_DNA"/>
</dbReference>
<feature type="transmembrane region" description="Helical" evidence="1">
    <location>
        <begin position="380"/>
        <end position="400"/>
    </location>
</feature>
<keyword evidence="1" id="KW-0812">Transmembrane</keyword>
<evidence type="ECO:0000313" key="2">
    <source>
        <dbReference type="EMBL" id="MFC6331077.1"/>
    </source>
</evidence>
<dbReference type="SUPFAM" id="SSF52317">
    <property type="entry name" value="Class I glutamine amidotransferase-like"/>
    <property type="match status" value="1"/>
</dbReference>
<keyword evidence="1" id="KW-1133">Transmembrane helix</keyword>
<sequence>MAKYQPNVVVAVDRYNQLHKLITCSIILALLVMVFGNTGEAHATEAGDSALAKKLHIETSVGYNGLYAQDKGVPVYFKLTNELKRDLKGDLVLNIRDSRGTSTAHIMPLEISQGSTVEAHMTASGIFTKNDTWIEFYHGGVDRGEAIEITGTRTVEGQPVHSANVFGIVANDPDTLNFVAFFQNQGFASTPIVLEHDFYASTMHDLDMFTVLAINDVATADWPEEKINAIKDWVANGGTLLIGGGAGYSQTAAAFAALVPVEGRTNRQWENTASLFSFTSSTEELQSLTITEGRLIRGKTIIEDGDIPIVAAATHGNGAVYYVAFDLALKPFSVWEGRTSFVQSLLSERMLLGDVMYTPNDQYVLESASNYFPRLQQPKVSVLLSIFFLYILLVAPLLYVVLKRLDKREWSWWMIPGLAVLSTIIIIMIGTQDKSELYVHGIRVVTIDDDSARVRGINNIFIPNSKDITMEISKDDFPTFNSAGFSGASGVSLNKQQRIYHFADRKEVEFTNNKYWTMKSYMLQERVHSAAQYGKITAKLSRTDNDMLLTVQNETGKDLKHITLLAFSQPYYIADLASGEQLEYKLPPSLSQNTIQQGRYYSYSYGYDLIHAAGLNEDEMRREVNLLNNSSFVQAPVMLVAFSYDDTSQFHVNGKPVKSDELMMWLVDLENEFAEGLGNQLSIAPSSMQVERGEFHHSRQAQSYFTLVEGAVELKYVVPTGDHEVAEFLGSPDPMYGPITMQIYNVQSDTWESAPAGEFELEPYVDEWNNIKLKLESTGYYEGSLPMLLLDREVQS</sequence>
<comment type="caution">
    <text evidence="2">The sequence shown here is derived from an EMBL/GenBank/DDBJ whole genome shotgun (WGS) entry which is preliminary data.</text>
</comment>
<dbReference type="Proteomes" id="UP001596233">
    <property type="component" value="Unassembled WGS sequence"/>
</dbReference>
<organism evidence="2 3">
    <name type="scientific">Paenibacillus septentrionalis</name>
    <dbReference type="NCBI Taxonomy" id="429342"/>
    <lineage>
        <taxon>Bacteria</taxon>
        <taxon>Bacillati</taxon>
        <taxon>Bacillota</taxon>
        <taxon>Bacilli</taxon>
        <taxon>Bacillales</taxon>
        <taxon>Paenibacillaceae</taxon>
        <taxon>Paenibacillus</taxon>
    </lineage>
</organism>
<feature type="transmembrane region" description="Helical" evidence="1">
    <location>
        <begin position="412"/>
        <end position="430"/>
    </location>
</feature>
<proteinExistence type="predicted"/>
<dbReference type="InterPro" id="IPR029062">
    <property type="entry name" value="Class_I_gatase-like"/>
</dbReference>
<evidence type="ECO:0008006" key="4">
    <source>
        <dbReference type="Google" id="ProtNLM"/>
    </source>
</evidence>
<evidence type="ECO:0000256" key="1">
    <source>
        <dbReference type="SAM" id="Phobius"/>
    </source>
</evidence>
<protein>
    <recommendedName>
        <fullName evidence="4">Glutamine amidotransferase domain-containing protein</fullName>
    </recommendedName>
</protein>
<dbReference type="Gene3D" id="3.40.50.880">
    <property type="match status" value="1"/>
</dbReference>
<keyword evidence="3" id="KW-1185">Reference proteome</keyword>